<keyword evidence="3" id="KW-1185">Reference proteome</keyword>
<gene>
    <name evidence="2" type="ORF">CIT31_32475</name>
</gene>
<organism evidence="2 3">
    <name type="scientific">Mesorhizobium wenxiniae</name>
    <dbReference type="NCBI Taxonomy" id="2014805"/>
    <lineage>
        <taxon>Bacteria</taxon>
        <taxon>Pseudomonadati</taxon>
        <taxon>Pseudomonadota</taxon>
        <taxon>Alphaproteobacteria</taxon>
        <taxon>Hyphomicrobiales</taxon>
        <taxon>Phyllobacteriaceae</taxon>
        <taxon>Mesorhizobium</taxon>
    </lineage>
</organism>
<dbReference type="OrthoDB" id="9944932at2"/>
<evidence type="ECO:0000256" key="1">
    <source>
        <dbReference type="SAM" id="MobiDB-lite"/>
    </source>
</evidence>
<dbReference type="EMBL" id="NPKH01000041">
    <property type="protein sequence ID" value="PAP91393.1"/>
    <property type="molecule type" value="Genomic_DNA"/>
</dbReference>
<dbReference type="RefSeq" id="WP_095521920.1">
    <property type="nucleotide sequence ID" value="NZ_NPKH01000041.1"/>
</dbReference>
<protein>
    <submittedName>
        <fullName evidence="2">Uncharacterized protein</fullName>
    </submittedName>
</protein>
<comment type="caution">
    <text evidence="2">The sequence shown here is derived from an EMBL/GenBank/DDBJ whole genome shotgun (WGS) entry which is preliminary data.</text>
</comment>
<name>A0A271K6K5_9HYPH</name>
<dbReference type="AlphaFoldDB" id="A0A271K6K5"/>
<sequence length="206" mass="22559">MPFTLNLDVRGIKPIAELTDEQAEFKWQIIIRNLSVDEEYRARKAQREAEDQARADFLKKRHEYFLNDAGAKNSAMSVASAKKYVRARAAASLRMAFEVFEETLHTGKVADRLDVANEIIKRAVGPAAVPNSITAAKELTELAPTEAIDTVLQAYAKGECDEHFVKTLLGLLGAKVNGLRLEQAGAKRSADKVGNPIGKPPSGKVV</sequence>
<feature type="region of interest" description="Disordered" evidence="1">
    <location>
        <begin position="185"/>
        <end position="206"/>
    </location>
</feature>
<reference evidence="2 3" key="1">
    <citation type="submission" date="2017-08" db="EMBL/GenBank/DDBJ databases">
        <title>Mesorhizobium wenxinae sp. nov., a novel rhizobial species isolated from root nodules of chickpea (Cicer arietinum L.).</title>
        <authorList>
            <person name="Zhang J."/>
        </authorList>
    </citation>
    <scope>NUCLEOTIDE SEQUENCE [LARGE SCALE GENOMIC DNA]</scope>
    <source>
        <strain evidence="3">WYCCWR 10019</strain>
    </source>
</reference>
<dbReference type="Proteomes" id="UP000215931">
    <property type="component" value="Unassembled WGS sequence"/>
</dbReference>
<evidence type="ECO:0000313" key="3">
    <source>
        <dbReference type="Proteomes" id="UP000215931"/>
    </source>
</evidence>
<proteinExistence type="predicted"/>
<accession>A0A271K6K5</accession>
<evidence type="ECO:0000313" key="2">
    <source>
        <dbReference type="EMBL" id="PAP91393.1"/>
    </source>
</evidence>